<dbReference type="InterPro" id="IPR001279">
    <property type="entry name" value="Metallo-B-lactamas"/>
</dbReference>
<evidence type="ECO:0000256" key="4">
    <source>
        <dbReference type="ARBA" id="ARBA00022833"/>
    </source>
</evidence>
<dbReference type="SUPFAM" id="SSF56281">
    <property type="entry name" value="Metallo-hydrolase/oxidoreductase"/>
    <property type="match status" value="1"/>
</dbReference>
<proteinExistence type="predicted"/>
<dbReference type="GO" id="GO:0004527">
    <property type="term" value="F:exonuclease activity"/>
    <property type="evidence" value="ECO:0007669"/>
    <property type="project" value="UniProtKB-KW"/>
</dbReference>
<organism evidence="8 9">
    <name type="scientific">Pacificispira spongiicola</name>
    <dbReference type="NCBI Taxonomy" id="2729598"/>
    <lineage>
        <taxon>Bacteria</taxon>
        <taxon>Pseudomonadati</taxon>
        <taxon>Pseudomonadota</taxon>
        <taxon>Alphaproteobacteria</taxon>
        <taxon>Rhodospirillales</taxon>
        <taxon>Rhodospirillaceae</taxon>
        <taxon>Pacificispira</taxon>
    </lineage>
</organism>
<dbReference type="InterPro" id="IPR042173">
    <property type="entry name" value="RNase_J_2"/>
</dbReference>
<keyword evidence="6" id="KW-0694">RNA-binding</keyword>
<evidence type="ECO:0000259" key="7">
    <source>
        <dbReference type="SMART" id="SM00849"/>
    </source>
</evidence>
<dbReference type="InterPro" id="IPR041636">
    <property type="entry name" value="RNase_J_C"/>
</dbReference>
<dbReference type="CDD" id="cd07714">
    <property type="entry name" value="RNaseJ_MBL-fold"/>
    <property type="match status" value="1"/>
</dbReference>
<dbReference type="InterPro" id="IPR036866">
    <property type="entry name" value="RibonucZ/Hydroxyglut_hydro"/>
</dbReference>
<name>A0A7Y0E2G4_9PROT</name>
<gene>
    <name evidence="8" type="ORF">HH303_16120</name>
</gene>
<evidence type="ECO:0000256" key="3">
    <source>
        <dbReference type="ARBA" id="ARBA00022801"/>
    </source>
</evidence>
<dbReference type="InterPro" id="IPR055132">
    <property type="entry name" value="RNase_J_b_CASP"/>
</dbReference>
<dbReference type="PANTHER" id="PTHR43694:SF1">
    <property type="entry name" value="RIBONUCLEASE J"/>
    <property type="match status" value="1"/>
</dbReference>
<evidence type="ECO:0000256" key="1">
    <source>
        <dbReference type="ARBA" id="ARBA00022722"/>
    </source>
</evidence>
<sequence>MSAPGYRETDAPGIDEFLFLPLGGTGEIGMNLNLYGHDEAWLMVDCGITFGDARTPGIDVIMPDPAFIEERAEDLCGLVLTHAHEDHLGAVQYMWPKLNCPVYATPFTAAVLRKKLGEASFGRDVPIIEIPMSGSFTVGPFEIELITLTHSIPEPNALVIRTPLGAVLHTGDWKLDPHPQIGPSTDEQRLMSLGEEGVLAMICDSTNAMSPGRSGSEGEVRENLAEVVRGLDGAVAIACFASNVARLESAAKAGLACGRQPALIGRSLWRMTEAARETGYLQDMPPFLNDEAAARLPKDKVLLICTGSQGEPRAALSRIARKDHNFIEMGEGDTVIFSSREIPGNEIAIGELQNALTELGCSIITAADAEIHTSGHPNRDELADMYSWIRPRLAIPVHGEHRHLLAHARLAQSCQVPHGIVAKNGMLMSLTPNGVEVVDEVYAGRLALDGDRLIPMDHGSIRQRKRMAYNGSAVVSLALTSKGALADEAQITVSGLLDPDAPELDELLDLAEDTVEGLSKKQLQDDGTVCEAVRVAVRRRLQQISRRRPQVDVHLLRV</sequence>
<dbReference type="GO" id="GO:0003723">
    <property type="term" value="F:RNA binding"/>
    <property type="evidence" value="ECO:0007669"/>
    <property type="project" value="UniProtKB-KW"/>
</dbReference>
<reference evidence="8 9" key="1">
    <citation type="submission" date="2020-04" db="EMBL/GenBank/DDBJ databases">
        <title>Rhodospirillaceae bacterium KN72 isolated from deep sea.</title>
        <authorList>
            <person name="Zhang D.-C."/>
        </authorList>
    </citation>
    <scope>NUCLEOTIDE SEQUENCE [LARGE SCALE GENOMIC DNA]</scope>
    <source>
        <strain evidence="8 9">KN72</strain>
    </source>
</reference>
<keyword evidence="4" id="KW-0862">Zinc</keyword>
<dbReference type="PANTHER" id="PTHR43694">
    <property type="entry name" value="RIBONUCLEASE J"/>
    <property type="match status" value="1"/>
</dbReference>
<dbReference type="Gene3D" id="3.60.15.10">
    <property type="entry name" value="Ribonuclease Z/Hydroxyacylglutathione hydrolase-like"/>
    <property type="match status" value="1"/>
</dbReference>
<keyword evidence="2" id="KW-0479">Metal-binding</keyword>
<dbReference type="AlphaFoldDB" id="A0A7Y0E2G4"/>
<dbReference type="Gene3D" id="3.40.50.10710">
    <property type="entry name" value="Metallo-hydrolase/oxidoreductase"/>
    <property type="match status" value="1"/>
</dbReference>
<keyword evidence="3" id="KW-0378">Hydrolase</keyword>
<evidence type="ECO:0000313" key="9">
    <source>
        <dbReference type="Proteomes" id="UP000539372"/>
    </source>
</evidence>
<dbReference type="Pfam" id="PF17770">
    <property type="entry name" value="RNase_J_C"/>
    <property type="match status" value="1"/>
</dbReference>
<dbReference type="Pfam" id="PF07521">
    <property type="entry name" value="RMMBL"/>
    <property type="match status" value="1"/>
</dbReference>
<dbReference type="Gene3D" id="3.10.20.580">
    <property type="match status" value="1"/>
</dbReference>
<evidence type="ECO:0000313" key="8">
    <source>
        <dbReference type="EMBL" id="NMM46024.1"/>
    </source>
</evidence>
<keyword evidence="9" id="KW-1185">Reference proteome</keyword>
<dbReference type="SMART" id="SM00849">
    <property type="entry name" value="Lactamase_B"/>
    <property type="match status" value="1"/>
</dbReference>
<protein>
    <submittedName>
        <fullName evidence="8">Ribonuclease J</fullName>
    </submittedName>
</protein>
<keyword evidence="5" id="KW-0269">Exonuclease</keyword>
<evidence type="ECO:0000256" key="2">
    <source>
        <dbReference type="ARBA" id="ARBA00022723"/>
    </source>
</evidence>
<dbReference type="InterPro" id="IPR011108">
    <property type="entry name" value="RMMBL"/>
</dbReference>
<dbReference type="Pfam" id="PF22505">
    <property type="entry name" value="RNase_J_b_CASP"/>
    <property type="match status" value="1"/>
</dbReference>
<dbReference type="EMBL" id="JABBNT010000005">
    <property type="protein sequence ID" value="NMM46024.1"/>
    <property type="molecule type" value="Genomic_DNA"/>
</dbReference>
<evidence type="ECO:0000256" key="6">
    <source>
        <dbReference type="ARBA" id="ARBA00022884"/>
    </source>
</evidence>
<dbReference type="RefSeq" id="WP_169626420.1">
    <property type="nucleotide sequence ID" value="NZ_JABBNT010000005.1"/>
</dbReference>
<feature type="domain" description="Metallo-beta-lactamase" evidence="7">
    <location>
        <begin position="29"/>
        <end position="231"/>
    </location>
</feature>
<comment type="caution">
    <text evidence="8">The sequence shown here is derived from an EMBL/GenBank/DDBJ whole genome shotgun (WGS) entry which is preliminary data.</text>
</comment>
<dbReference type="GO" id="GO:0046872">
    <property type="term" value="F:metal ion binding"/>
    <property type="evidence" value="ECO:0007669"/>
    <property type="project" value="UniProtKB-KW"/>
</dbReference>
<dbReference type="Proteomes" id="UP000539372">
    <property type="component" value="Unassembled WGS sequence"/>
</dbReference>
<keyword evidence="1" id="KW-0540">Nuclease</keyword>
<dbReference type="Pfam" id="PF00753">
    <property type="entry name" value="Lactamase_B"/>
    <property type="match status" value="1"/>
</dbReference>
<evidence type="ECO:0000256" key="5">
    <source>
        <dbReference type="ARBA" id="ARBA00022839"/>
    </source>
</evidence>
<accession>A0A7Y0E2G4</accession>